<dbReference type="PRINTS" id="PR00081">
    <property type="entry name" value="GDHRDH"/>
</dbReference>
<gene>
    <name evidence="3" type="ORF">SAMN04490239_2508</name>
</gene>
<reference evidence="4" key="1">
    <citation type="submission" date="2016-10" db="EMBL/GenBank/DDBJ databases">
        <authorList>
            <person name="Varghese N."/>
            <person name="Submissions S."/>
        </authorList>
    </citation>
    <scope>NUCLEOTIDE SEQUENCE [LARGE SCALE GENOMIC DNA]</scope>
    <source>
        <strain evidence="4">DSM 44498</strain>
    </source>
</reference>
<accession>A0A1H4NYR2</accession>
<name>A0A1H4NYR2_9NOCA</name>
<protein>
    <submittedName>
        <fullName evidence="3">NAD(P)-dependent dehydrogenase, short-chain alcohol dehydrogenase family</fullName>
    </submittedName>
</protein>
<dbReference type="InterPro" id="IPR002347">
    <property type="entry name" value="SDR_fam"/>
</dbReference>
<dbReference type="RefSeq" id="WP_072937649.1">
    <property type="nucleotide sequence ID" value="NZ_CP070609.1"/>
</dbReference>
<dbReference type="Pfam" id="PF00106">
    <property type="entry name" value="adh_short"/>
    <property type="match status" value="1"/>
</dbReference>
<dbReference type="GO" id="GO:0016491">
    <property type="term" value="F:oxidoreductase activity"/>
    <property type="evidence" value="ECO:0007669"/>
    <property type="project" value="UniProtKB-KW"/>
</dbReference>
<dbReference type="Proteomes" id="UP000183561">
    <property type="component" value="Unassembled WGS sequence"/>
</dbReference>
<keyword evidence="2" id="KW-0560">Oxidoreductase</keyword>
<dbReference type="AlphaFoldDB" id="A0A1H4NYR2"/>
<dbReference type="PANTHER" id="PTHR43477:SF1">
    <property type="entry name" value="DIHYDROANTICAPSIN 7-DEHYDROGENASE"/>
    <property type="match status" value="1"/>
</dbReference>
<evidence type="ECO:0000256" key="1">
    <source>
        <dbReference type="ARBA" id="ARBA00006484"/>
    </source>
</evidence>
<evidence type="ECO:0000313" key="4">
    <source>
        <dbReference type="Proteomes" id="UP000183561"/>
    </source>
</evidence>
<dbReference type="Pfam" id="PF13561">
    <property type="entry name" value="adh_short_C2"/>
    <property type="match status" value="1"/>
</dbReference>
<evidence type="ECO:0000256" key="2">
    <source>
        <dbReference type="ARBA" id="ARBA00023002"/>
    </source>
</evidence>
<proteinExistence type="inferred from homology"/>
<evidence type="ECO:0000313" key="3">
    <source>
        <dbReference type="EMBL" id="SEC00407.1"/>
    </source>
</evidence>
<dbReference type="Gene3D" id="3.40.50.720">
    <property type="entry name" value="NAD(P)-binding Rossmann-like Domain"/>
    <property type="match status" value="1"/>
</dbReference>
<dbReference type="InterPro" id="IPR036291">
    <property type="entry name" value="NAD(P)-bd_dom_sf"/>
</dbReference>
<dbReference type="SUPFAM" id="SSF51735">
    <property type="entry name" value="NAD(P)-binding Rossmann-fold domains"/>
    <property type="match status" value="1"/>
</dbReference>
<keyword evidence="4" id="KW-1185">Reference proteome</keyword>
<dbReference type="OrthoDB" id="3676637at2"/>
<dbReference type="PANTHER" id="PTHR43477">
    <property type="entry name" value="DIHYDROANTICAPSIN 7-DEHYDROGENASE"/>
    <property type="match status" value="1"/>
</dbReference>
<dbReference type="InterPro" id="IPR051122">
    <property type="entry name" value="SDR_DHRS6-like"/>
</dbReference>
<organism evidence="3 4">
    <name type="scientific">Rhodococcus koreensis</name>
    <dbReference type="NCBI Taxonomy" id="99653"/>
    <lineage>
        <taxon>Bacteria</taxon>
        <taxon>Bacillati</taxon>
        <taxon>Actinomycetota</taxon>
        <taxon>Actinomycetes</taxon>
        <taxon>Mycobacteriales</taxon>
        <taxon>Nocardiaceae</taxon>
        <taxon>Rhodococcus</taxon>
    </lineage>
</organism>
<dbReference type="EMBL" id="FNSV01000005">
    <property type="protein sequence ID" value="SEC00407.1"/>
    <property type="molecule type" value="Genomic_DNA"/>
</dbReference>
<sequence>MATYVITGAASGIGAASRHTLEAGGHTVIGVDLGHTDVTADLSTPGGRAAAAAAVTERSGGVVDGLVCCAGLGSLSHVPGGKLIAVNYFGAVELVTALKPALERADGASVVVISSSSTTTQPGVPENLVTACLRGDEAEAVRIGDEVTAIPAYPASKLALAWWVRREAVRPEWIGSGIRLNAIAPGMIDTPMTSGDDLDPELAKALDFYPVPLGRRGRPDEIAALVEFLLGPGSTLFCGSVVFADGGTDAQLRQQDWPAAWNPTPEELTRHFQART</sequence>
<comment type="similarity">
    <text evidence="1">Belongs to the short-chain dehydrogenases/reductases (SDR) family.</text>
</comment>